<dbReference type="InterPro" id="IPR001882">
    <property type="entry name" value="Biotin_BS"/>
</dbReference>
<dbReference type="EMBL" id="UFYA01000001">
    <property type="protein sequence ID" value="STD06883.1"/>
    <property type="molecule type" value="Genomic_DNA"/>
</dbReference>
<reference evidence="4 6" key="2">
    <citation type="submission" date="2018-06" db="EMBL/GenBank/DDBJ databases">
        <authorList>
            <consortium name="Pathogen Informatics"/>
            <person name="Doyle S."/>
        </authorList>
    </citation>
    <scope>NUCLEOTIDE SEQUENCE [LARGE SCALE GENOMIC DNA]</scope>
    <source>
        <strain evidence="4 6">NCTC7915</strain>
    </source>
</reference>
<dbReference type="Gene3D" id="2.40.50.100">
    <property type="match status" value="1"/>
</dbReference>
<dbReference type="Proteomes" id="UP000242637">
    <property type="component" value="Chromosome 1"/>
</dbReference>
<dbReference type="STRING" id="1121387.GCA_000429885_01979"/>
<dbReference type="PANTHER" id="PTHR45266:SF3">
    <property type="entry name" value="OXALOACETATE DECARBOXYLASE ALPHA CHAIN"/>
    <property type="match status" value="1"/>
</dbReference>
<dbReference type="InterPro" id="IPR011053">
    <property type="entry name" value="Single_hybrid_motif"/>
</dbReference>
<evidence type="ECO:0000256" key="1">
    <source>
        <dbReference type="ARBA" id="ARBA00023267"/>
    </source>
</evidence>
<evidence type="ECO:0000313" key="6">
    <source>
        <dbReference type="Proteomes" id="UP000254118"/>
    </source>
</evidence>
<evidence type="ECO:0000313" key="3">
    <source>
        <dbReference type="EMBL" id="SNV21749.1"/>
    </source>
</evidence>
<evidence type="ECO:0000313" key="4">
    <source>
        <dbReference type="EMBL" id="STD06883.1"/>
    </source>
</evidence>
<keyword evidence="1" id="KW-0092">Biotin</keyword>
<organism evidence="3 5">
    <name type="scientific">Dermatophilus congolensis</name>
    <dbReference type="NCBI Taxonomy" id="1863"/>
    <lineage>
        <taxon>Bacteria</taxon>
        <taxon>Bacillati</taxon>
        <taxon>Actinomycetota</taxon>
        <taxon>Actinomycetes</taxon>
        <taxon>Micrococcales</taxon>
        <taxon>Dermatophilaceae</taxon>
        <taxon>Dermatophilus</taxon>
    </lineage>
</organism>
<dbReference type="AlphaFoldDB" id="A0A239VJ03"/>
<gene>
    <name evidence="4" type="ORF">NCTC7915_00700</name>
    <name evidence="3" type="ORF">SAMEA4475696_01332</name>
</gene>
<dbReference type="PROSITE" id="PS00188">
    <property type="entry name" value="BIOTIN"/>
    <property type="match status" value="1"/>
</dbReference>
<dbReference type="CDD" id="cd06850">
    <property type="entry name" value="biotinyl_domain"/>
    <property type="match status" value="1"/>
</dbReference>
<dbReference type="InterPro" id="IPR000089">
    <property type="entry name" value="Biotin_lipoyl"/>
</dbReference>
<dbReference type="GO" id="GO:0047154">
    <property type="term" value="F:methylmalonyl-CoA carboxytransferase activity"/>
    <property type="evidence" value="ECO:0007669"/>
    <property type="project" value="UniProtKB-EC"/>
</dbReference>
<dbReference type="FunFam" id="2.40.50.100:FF:000003">
    <property type="entry name" value="Acetyl-CoA carboxylase biotin carboxyl carrier protein"/>
    <property type="match status" value="1"/>
</dbReference>
<dbReference type="Proteomes" id="UP000254118">
    <property type="component" value="Unassembled WGS sequence"/>
</dbReference>
<reference evidence="3 5" key="1">
    <citation type="submission" date="2017-06" db="EMBL/GenBank/DDBJ databases">
        <authorList>
            <consortium name="Pathogen Informatics"/>
        </authorList>
    </citation>
    <scope>NUCLEOTIDE SEQUENCE [LARGE SCALE GENOMIC DNA]</scope>
    <source>
        <strain evidence="3 5">NCTC13039</strain>
    </source>
</reference>
<dbReference type="PANTHER" id="PTHR45266">
    <property type="entry name" value="OXALOACETATE DECARBOXYLASE ALPHA CHAIN"/>
    <property type="match status" value="1"/>
</dbReference>
<evidence type="ECO:0000259" key="2">
    <source>
        <dbReference type="PROSITE" id="PS50968"/>
    </source>
</evidence>
<dbReference type="PROSITE" id="PS50968">
    <property type="entry name" value="BIOTINYL_LIPOYL"/>
    <property type="match status" value="1"/>
</dbReference>
<dbReference type="GeneID" id="63459556"/>
<evidence type="ECO:0000313" key="5">
    <source>
        <dbReference type="Proteomes" id="UP000242637"/>
    </source>
</evidence>
<dbReference type="EC" id="2.1.3.1" evidence="3"/>
<name>A0A239VJ03_9MICO</name>
<feature type="domain" description="Lipoyl-binding" evidence="2">
    <location>
        <begin position="42"/>
        <end position="121"/>
    </location>
</feature>
<dbReference type="KEGG" id="dco:SAMEA4475696_1332"/>
<proteinExistence type="predicted"/>
<dbReference type="SUPFAM" id="SSF51230">
    <property type="entry name" value="Single hybrid motif"/>
    <property type="match status" value="1"/>
</dbReference>
<sequence length="123" mass="12596">MKLKITVNGSVYDVEVEVEDTRKQKQLGAIQVGGFGGGIPATSAVKAPASSASALTANIAGTVVKVLVEDGAEVKSGDTLLILEAMKMETEVTAPKDGVVASVEVTVGQAVQNGQVLLQWAES</sequence>
<dbReference type="Pfam" id="PF00364">
    <property type="entry name" value="Biotin_lipoyl"/>
    <property type="match status" value="1"/>
</dbReference>
<protein>
    <submittedName>
        <fullName evidence="3">Methylmalonyl-CoA carboxyltransferase 1.3S subunit</fullName>
        <ecNumber evidence="3">2.1.3.1</ecNumber>
    </submittedName>
</protein>
<keyword evidence="5" id="KW-1185">Reference proteome</keyword>
<keyword evidence="3" id="KW-0808">Transferase</keyword>
<dbReference type="OrthoDB" id="5149441at2"/>
<dbReference type="EMBL" id="LT906453">
    <property type="protein sequence ID" value="SNV21749.1"/>
    <property type="molecule type" value="Genomic_DNA"/>
</dbReference>
<dbReference type="RefSeq" id="WP_028327910.1">
    <property type="nucleotide sequence ID" value="NZ_JAAFNI010000001.1"/>
</dbReference>
<accession>A0A239VJ03</accession>
<dbReference type="InterPro" id="IPR050709">
    <property type="entry name" value="Biotin_Carboxyl_Carrier/Decarb"/>
</dbReference>